<sequence length="55" mass="6226">MNNNTTDTPRYVPAYSLDVPFNLPAIKPGLDYQGVPETYPKPPTIREQPKLPNQK</sequence>
<name>A0A6J7WLK7_9CAUD</name>
<reference evidence="2" key="1">
    <citation type="submission" date="2020-05" db="EMBL/GenBank/DDBJ databases">
        <authorList>
            <person name="Chiriac C."/>
            <person name="Salcher M."/>
            <person name="Ghai R."/>
            <person name="Kavagutti S V."/>
        </authorList>
    </citation>
    <scope>NUCLEOTIDE SEQUENCE</scope>
</reference>
<evidence type="ECO:0000313" key="2">
    <source>
        <dbReference type="EMBL" id="CAB5218700.1"/>
    </source>
</evidence>
<organism evidence="2">
    <name type="scientific">uncultured Caudovirales phage</name>
    <dbReference type="NCBI Taxonomy" id="2100421"/>
    <lineage>
        <taxon>Viruses</taxon>
        <taxon>Duplodnaviria</taxon>
        <taxon>Heunggongvirae</taxon>
        <taxon>Uroviricota</taxon>
        <taxon>Caudoviricetes</taxon>
        <taxon>Peduoviridae</taxon>
        <taxon>Maltschvirus</taxon>
        <taxon>Maltschvirus maltsch</taxon>
    </lineage>
</organism>
<feature type="region of interest" description="Disordered" evidence="1">
    <location>
        <begin position="33"/>
        <end position="55"/>
    </location>
</feature>
<evidence type="ECO:0000256" key="1">
    <source>
        <dbReference type="SAM" id="MobiDB-lite"/>
    </source>
</evidence>
<accession>A0A6J7WLK7</accession>
<gene>
    <name evidence="2" type="ORF">UFOVP218_67</name>
</gene>
<protein>
    <submittedName>
        <fullName evidence="2">Uncharacterized protein</fullName>
    </submittedName>
</protein>
<proteinExistence type="predicted"/>
<dbReference type="EMBL" id="LR798261">
    <property type="protein sequence ID" value="CAB5218700.1"/>
    <property type="molecule type" value="Genomic_DNA"/>
</dbReference>